<reference evidence="5" key="2">
    <citation type="submission" date="2023-04" db="EMBL/GenBank/DDBJ databases">
        <authorList>
            <person name="Bu L."/>
            <person name="Lu L."/>
            <person name="Laidemitt M.R."/>
            <person name="Zhang S.M."/>
            <person name="Mutuku M."/>
            <person name="Mkoji G."/>
            <person name="Steinauer M."/>
            <person name="Loker E.S."/>
        </authorList>
    </citation>
    <scope>NUCLEOTIDE SEQUENCE</scope>
    <source>
        <strain evidence="5">KasaAsao</strain>
        <tissue evidence="5">Whole Snail</tissue>
    </source>
</reference>
<dbReference type="PROSITE" id="PS51720">
    <property type="entry name" value="G_AIG1"/>
    <property type="match status" value="1"/>
</dbReference>
<gene>
    <name evidence="5" type="ORF">Bpfe_024493</name>
</gene>
<dbReference type="InterPro" id="IPR006703">
    <property type="entry name" value="G_AIG1"/>
</dbReference>
<sequence length="304" mass="35001">MASAKKTTQPKIKIVLLGKVGAGKSSTGNSLSEKSHFDESNYTMSETIAFNKHSESDVNGYTFIIYDTQGLMDAKPEEFESIKETMENMDKLIKNCDDISVFLLVYNFTTKFSQEDQKCVSLLECTFGKQEFYKRCIIVVTRGDLLEGDFNEWLDNQEKDFASLIFKCQKRVVLMCNKLSHENNKKTTENLRTAIIGLHNSFDKTYSKLDFDQYEKDRLKFLLDLEIEKTNLTRSYKEDIKKIMSQATVTLTQASREKIMQDIAVLRNKIKMKDQGTGRLKKYLDKLDTEERNVPNVPGKCLIS</sequence>
<dbReference type="InterPro" id="IPR045058">
    <property type="entry name" value="GIMA/IAN/Toc"/>
</dbReference>
<comment type="caution">
    <text evidence="5">The sequence shown here is derived from an EMBL/GenBank/DDBJ whole genome shotgun (WGS) entry which is preliminary data.</text>
</comment>
<keyword evidence="2" id="KW-0547">Nucleotide-binding</keyword>
<dbReference type="InterPro" id="IPR027417">
    <property type="entry name" value="P-loop_NTPase"/>
</dbReference>
<dbReference type="PANTHER" id="PTHR10903">
    <property type="entry name" value="GTPASE, IMAP FAMILY MEMBER-RELATED"/>
    <property type="match status" value="1"/>
</dbReference>
<evidence type="ECO:0000313" key="6">
    <source>
        <dbReference type="Proteomes" id="UP001233172"/>
    </source>
</evidence>
<dbReference type="EMBL" id="JASAOG010000171">
    <property type="protein sequence ID" value="KAK0046032.1"/>
    <property type="molecule type" value="Genomic_DNA"/>
</dbReference>
<evidence type="ECO:0000256" key="1">
    <source>
        <dbReference type="ARBA" id="ARBA00008535"/>
    </source>
</evidence>
<feature type="domain" description="AIG1-type G" evidence="4">
    <location>
        <begin position="9"/>
        <end position="218"/>
    </location>
</feature>
<name>A0AAD8B0X5_BIOPF</name>
<protein>
    <submittedName>
        <fullName evidence="5">PHLOEM PROTEIN 2-LIKE A3</fullName>
    </submittedName>
</protein>
<dbReference type="PANTHER" id="PTHR10903:SF184">
    <property type="entry name" value="GTP-BINDING PROTEIN A"/>
    <property type="match status" value="1"/>
</dbReference>
<dbReference type="AlphaFoldDB" id="A0AAD8B0X5"/>
<evidence type="ECO:0000259" key="4">
    <source>
        <dbReference type="PROSITE" id="PS51720"/>
    </source>
</evidence>
<comment type="similarity">
    <text evidence="1">Belongs to the TRAFAC class TrmE-Era-EngA-EngB-Septin-like GTPase superfamily. AIG1/Toc34/Toc159-like paraseptin GTPase family. IAN subfamily.</text>
</comment>
<keyword evidence="6" id="KW-1185">Reference proteome</keyword>
<proteinExistence type="inferred from homology"/>
<organism evidence="5 6">
    <name type="scientific">Biomphalaria pfeifferi</name>
    <name type="common">Bloodfluke planorb</name>
    <name type="synonym">Freshwater snail</name>
    <dbReference type="NCBI Taxonomy" id="112525"/>
    <lineage>
        <taxon>Eukaryota</taxon>
        <taxon>Metazoa</taxon>
        <taxon>Spiralia</taxon>
        <taxon>Lophotrochozoa</taxon>
        <taxon>Mollusca</taxon>
        <taxon>Gastropoda</taxon>
        <taxon>Heterobranchia</taxon>
        <taxon>Euthyneura</taxon>
        <taxon>Panpulmonata</taxon>
        <taxon>Hygrophila</taxon>
        <taxon>Lymnaeoidea</taxon>
        <taxon>Planorbidae</taxon>
        <taxon>Biomphalaria</taxon>
    </lineage>
</organism>
<dbReference type="Pfam" id="PF04548">
    <property type="entry name" value="AIG1"/>
    <property type="match status" value="1"/>
</dbReference>
<dbReference type="Gene3D" id="3.40.50.300">
    <property type="entry name" value="P-loop containing nucleotide triphosphate hydrolases"/>
    <property type="match status" value="1"/>
</dbReference>
<dbReference type="GO" id="GO:0005525">
    <property type="term" value="F:GTP binding"/>
    <property type="evidence" value="ECO:0007669"/>
    <property type="project" value="UniProtKB-KW"/>
</dbReference>
<dbReference type="SUPFAM" id="SSF52540">
    <property type="entry name" value="P-loop containing nucleoside triphosphate hydrolases"/>
    <property type="match status" value="1"/>
</dbReference>
<evidence type="ECO:0000256" key="2">
    <source>
        <dbReference type="ARBA" id="ARBA00022741"/>
    </source>
</evidence>
<dbReference type="Proteomes" id="UP001233172">
    <property type="component" value="Unassembled WGS sequence"/>
</dbReference>
<evidence type="ECO:0000313" key="5">
    <source>
        <dbReference type="EMBL" id="KAK0046032.1"/>
    </source>
</evidence>
<keyword evidence="3" id="KW-0342">GTP-binding</keyword>
<accession>A0AAD8B0X5</accession>
<evidence type="ECO:0000256" key="3">
    <source>
        <dbReference type="ARBA" id="ARBA00023134"/>
    </source>
</evidence>
<reference evidence="5" key="1">
    <citation type="journal article" date="2023" name="PLoS Negl. Trop. Dis.">
        <title>A genome sequence for Biomphalaria pfeifferi, the major vector snail for the human-infecting parasite Schistosoma mansoni.</title>
        <authorList>
            <person name="Bu L."/>
            <person name="Lu L."/>
            <person name="Laidemitt M.R."/>
            <person name="Zhang S.M."/>
            <person name="Mutuku M."/>
            <person name="Mkoji G."/>
            <person name="Steinauer M."/>
            <person name="Loker E.S."/>
        </authorList>
    </citation>
    <scope>NUCLEOTIDE SEQUENCE</scope>
    <source>
        <strain evidence="5">KasaAsao</strain>
    </source>
</reference>